<evidence type="ECO:0000256" key="1">
    <source>
        <dbReference type="SAM" id="Phobius"/>
    </source>
</evidence>
<dbReference type="RefSeq" id="WP_070906540.1">
    <property type="nucleotide sequence ID" value="NZ_MIKE01000011.1"/>
</dbReference>
<evidence type="ECO:0000313" key="5">
    <source>
        <dbReference type="Proteomes" id="UP000198319"/>
    </source>
</evidence>
<dbReference type="EMBL" id="MIKE01000011">
    <property type="protein sequence ID" value="OHT46931.1"/>
    <property type="molecule type" value="Genomic_DNA"/>
</dbReference>
<keyword evidence="1" id="KW-0472">Membrane</keyword>
<proteinExistence type="predicted"/>
<keyword evidence="5" id="KW-1185">Reference proteome</keyword>
<dbReference type="STRING" id="1278819.BHE19_05355"/>
<keyword evidence="1" id="KW-1133">Transmembrane helix</keyword>
<evidence type="ECO:0008006" key="6">
    <source>
        <dbReference type="Google" id="ProtNLM"/>
    </source>
</evidence>
<feature type="transmembrane region" description="Helical" evidence="1">
    <location>
        <begin position="7"/>
        <end position="29"/>
    </location>
</feature>
<dbReference type="EMBL" id="MUHG01000005">
    <property type="protein sequence ID" value="OXB21238.1"/>
    <property type="molecule type" value="Genomic_DNA"/>
</dbReference>
<evidence type="ECO:0000313" key="4">
    <source>
        <dbReference type="Proteomes" id="UP000180252"/>
    </source>
</evidence>
<accession>A0A1S1JBI2</accession>
<evidence type="ECO:0000313" key="3">
    <source>
        <dbReference type="EMBL" id="OXB21238.1"/>
    </source>
</evidence>
<reference evidence="4" key="1">
    <citation type="submission" date="2016-09" db="EMBL/GenBank/DDBJ databases">
        <authorList>
            <person name="Chen S."/>
            <person name="Walker E."/>
        </authorList>
    </citation>
    <scope>NUCLEOTIDE SEQUENCE [LARGE SCALE GENOMIC DNA]</scope>
    <source>
        <strain evidence="4">MSU</strain>
    </source>
</reference>
<sequence length="520" mass="60633">MSIYKKIAIGIISVLFFVILFDMGLNYWIKKQLPLIVHEKNKTAYSIHYEKIEVSLWSRSINAQTLLIHPKNQLQNSKTKNGIYAKIESITIRHFNIWDLAFRDIIQAESIIINKPRVILYKKGEKLLNNSRSIQTEIITPFQKILAVSNIYLNEGSVDVVSLNHNQPIFSIKKMILKLEGILVTATTLKEKIPMHFEKYVLVCDSLYFKPNAFYRLNIGKISSENQFLRLKNFSYLPEFNRKEFVQKLDKEKDIYTLKLDSADIEKMDWGFKKEQFFFKANSLVAHHLNANIYRNKIPKDDLSKKYLYNALLRKIKFPLQIDTIRILKSKLVYEEEIDFSKGPGILNFHNFNLQAIHLKSGFALKKTADVKIKINCLFMKTSPLHVDWSFNVLDPKDSFHIEGTISRFNVAAMERFTKPYINTTFTGKFHKYQFDFYGNDDNVKGNALMDYENLKVKLFKKKHLEKEAKLKTAVANLVLKDDSGATSKTADVELDRIPEKSFYNFLWRSIAASFTQILI</sequence>
<gene>
    <name evidence="3" type="ORF">B0A71_06535</name>
    <name evidence="2" type="ORF">BHE19_05355</name>
</gene>
<dbReference type="OrthoDB" id="1412480at2"/>
<reference evidence="2" key="2">
    <citation type="submission" date="2016-09" db="EMBL/GenBank/DDBJ databases">
        <authorList>
            <person name="Capua I."/>
            <person name="De Benedictis P."/>
            <person name="Joannis T."/>
            <person name="Lombin L.H."/>
            <person name="Cattoli G."/>
        </authorList>
    </citation>
    <scope>NUCLEOTIDE SEQUENCE [LARGE SCALE GENOMIC DNA]</scope>
    <source>
        <strain evidence="2">MSU</strain>
    </source>
</reference>
<name>A0A1S1JBI2_9FLAO</name>
<dbReference type="Proteomes" id="UP000198319">
    <property type="component" value="Unassembled WGS sequence"/>
</dbReference>
<comment type="caution">
    <text evidence="2">The sequence shown here is derived from an EMBL/GenBank/DDBJ whole genome shotgun (WGS) entry which is preliminary data.</text>
</comment>
<dbReference type="Proteomes" id="UP000180252">
    <property type="component" value="Unassembled WGS sequence"/>
</dbReference>
<organism evidence="2 4">
    <name type="scientific">Flavobacterium tructae</name>
    <dbReference type="NCBI Taxonomy" id="1114873"/>
    <lineage>
        <taxon>Bacteria</taxon>
        <taxon>Pseudomonadati</taxon>
        <taxon>Bacteroidota</taxon>
        <taxon>Flavobacteriia</taxon>
        <taxon>Flavobacteriales</taxon>
        <taxon>Flavobacteriaceae</taxon>
        <taxon>Flavobacterium</taxon>
    </lineage>
</organism>
<reference evidence="3 5" key="3">
    <citation type="submission" date="2016-11" db="EMBL/GenBank/DDBJ databases">
        <title>Whole genomes of Flavobacteriaceae.</title>
        <authorList>
            <person name="Stine C."/>
            <person name="Li C."/>
            <person name="Tadesse D."/>
        </authorList>
    </citation>
    <scope>NUCLEOTIDE SEQUENCE [LARGE SCALE GENOMIC DNA]</scope>
    <source>
        <strain evidence="3 5">ATCC BAA-2541</strain>
    </source>
</reference>
<keyword evidence="1" id="KW-0812">Transmembrane</keyword>
<evidence type="ECO:0000313" key="2">
    <source>
        <dbReference type="EMBL" id="OHT46931.1"/>
    </source>
</evidence>
<protein>
    <recommendedName>
        <fullName evidence="6">DUF748 domain-containing protein</fullName>
    </recommendedName>
</protein>
<dbReference type="AlphaFoldDB" id="A0A1S1JBI2"/>